<comment type="caution">
    <text evidence="2">The sequence shown here is derived from an EMBL/GenBank/DDBJ whole genome shotgun (WGS) entry which is preliminary data.</text>
</comment>
<dbReference type="EMBL" id="JACSQL010000023">
    <property type="protein sequence ID" value="MBD7971205.1"/>
    <property type="molecule type" value="Genomic_DNA"/>
</dbReference>
<dbReference type="Proteomes" id="UP000608071">
    <property type="component" value="Unassembled WGS sequence"/>
</dbReference>
<feature type="chain" id="PRO_5045990269" evidence="1">
    <location>
        <begin position="30"/>
        <end position="109"/>
    </location>
</feature>
<name>A0ABR8T6I1_9BACL</name>
<gene>
    <name evidence="2" type="ORF">H9647_24380</name>
</gene>
<keyword evidence="3" id="KW-1185">Reference proteome</keyword>
<accession>A0ABR8T6I1</accession>
<reference evidence="2 3" key="1">
    <citation type="submission" date="2020-08" db="EMBL/GenBank/DDBJ databases">
        <title>A Genomic Blueprint of the Chicken Gut Microbiome.</title>
        <authorList>
            <person name="Gilroy R."/>
            <person name="Ravi A."/>
            <person name="Getino M."/>
            <person name="Pursley I."/>
            <person name="Horton D.L."/>
            <person name="Alikhan N.-F."/>
            <person name="Baker D."/>
            <person name="Gharbi K."/>
            <person name="Hall N."/>
            <person name="Watson M."/>
            <person name="Adriaenssens E.M."/>
            <person name="Foster-Nyarko E."/>
            <person name="Jarju S."/>
            <person name="Secka A."/>
            <person name="Antonio M."/>
            <person name="Oren A."/>
            <person name="Chaudhuri R."/>
            <person name="La Ragione R.M."/>
            <person name="Hildebrand F."/>
            <person name="Pallen M.J."/>
        </authorList>
    </citation>
    <scope>NUCLEOTIDE SEQUENCE [LARGE SCALE GENOMIC DNA]</scope>
    <source>
        <strain evidence="2 3">Sa2BVA9</strain>
    </source>
</reference>
<evidence type="ECO:0000313" key="2">
    <source>
        <dbReference type="EMBL" id="MBD7971205.1"/>
    </source>
</evidence>
<organism evidence="2 3">
    <name type="scientific">Paenibacillus gallinarum</name>
    <dbReference type="NCBI Taxonomy" id="2762232"/>
    <lineage>
        <taxon>Bacteria</taxon>
        <taxon>Bacillati</taxon>
        <taxon>Bacillota</taxon>
        <taxon>Bacilli</taxon>
        <taxon>Bacillales</taxon>
        <taxon>Paenibacillaceae</taxon>
        <taxon>Paenibacillus</taxon>
    </lineage>
</organism>
<evidence type="ECO:0000313" key="3">
    <source>
        <dbReference type="Proteomes" id="UP000608071"/>
    </source>
</evidence>
<proteinExistence type="predicted"/>
<feature type="signal peptide" evidence="1">
    <location>
        <begin position="1"/>
        <end position="29"/>
    </location>
</feature>
<dbReference type="RefSeq" id="WP_191804926.1">
    <property type="nucleotide sequence ID" value="NZ_JACSQL010000023.1"/>
</dbReference>
<sequence>MKKRELMLISSSVLLAAAVTIGVTTTSEADSETTNISVQGDVTTDPLPESLKYDSEHPDKIYIYDKVYIKTDQVIEGNEMNEATNDISKVTDNIKYIVAFDAIYVRSKE</sequence>
<evidence type="ECO:0000256" key="1">
    <source>
        <dbReference type="SAM" id="SignalP"/>
    </source>
</evidence>
<protein>
    <submittedName>
        <fullName evidence="2">Uncharacterized protein</fullName>
    </submittedName>
</protein>
<keyword evidence="1" id="KW-0732">Signal</keyword>